<feature type="transmembrane region" description="Helical" evidence="1">
    <location>
        <begin position="7"/>
        <end position="27"/>
    </location>
</feature>
<feature type="transmembrane region" description="Helical" evidence="1">
    <location>
        <begin position="257"/>
        <end position="278"/>
    </location>
</feature>
<accession>A0A9P0DY56</accession>
<gene>
    <name evidence="2" type="ORF">NEZAVI_LOCUS1419</name>
</gene>
<name>A0A9P0DY56_NEZVI</name>
<proteinExistence type="predicted"/>
<evidence type="ECO:0000313" key="2">
    <source>
        <dbReference type="EMBL" id="CAH1390174.1"/>
    </source>
</evidence>
<keyword evidence="1" id="KW-1133">Transmembrane helix</keyword>
<reference evidence="2" key="1">
    <citation type="submission" date="2022-01" db="EMBL/GenBank/DDBJ databases">
        <authorList>
            <person name="King R."/>
        </authorList>
    </citation>
    <scope>NUCLEOTIDE SEQUENCE</scope>
</reference>
<dbReference type="EMBL" id="OV725077">
    <property type="protein sequence ID" value="CAH1390174.1"/>
    <property type="molecule type" value="Genomic_DNA"/>
</dbReference>
<evidence type="ECO:0000313" key="3">
    <source>
        <dbReference type="Proteomes" id="UP001152798"/>
    </source>
</evidence>
<sequence length="289" mass="33761">MANLPKGLSSIFTISRLLGLMPVTSAFTVSKRWFIISIIIYLPLSLFDLAHLFIMYTNLPESYDNFKKFIIVMSGIYCNISTLCYLLTLILKINILKQVLLKMEKLEGKEEKILNLSMIWFTFLDFYLVFNTVTMFGIFTTLYCNNFKIIFKMICHIVQYFRSIMIIYLYCLITRFAGSAVGQLKKTLRPSVHQVLCKLRGFNETVLLIQLNNEFFSCQTLLIAVRSVVMSTLRLYKIFYMYRNNWEFNALQVTLEILDPIGTIVWLLAYSASVSYFMNSVSICYKEYI</sequence>
<keyword evidence="3" id="KW-1185">Reference proteome</keyword>
<keyword evidence="1" id="KW-0812">Transmembrane</keyword>
<keyword evidence="1" id="KW-0472">Membrane</keyword>
<organism evidence="2 3">
    <name type="scientific">Nezara viridula</name>
    <name type="common">Southern green stink bug</name>
    <name type="synonym">Cimex viridulus</name>
    <dbReference type="NCBI Taxonomy" id="85310"/>
    <lineage>
        <taxon>Eukaryota</taxon>
        <taxon>Metazoa</taxon>
        <taxon>Ecdysozoa</taxon>
        <taxon>Arthropoda</taxon>
        <taxon>Hexapoda</taxon>
        <taxon>Insecta</taxon>
        <taxon>Pterygota</taxon>
        <taxon>Neoptera</taxon>
        <taxon>Paraneoptera</taxon>
        <taxon>Hemiptera</taxon>
        <taxon>Heteroptera</taxon>
        <taxon>Panheteroptera</taxon>
        <taxon>Pentatomomorpha</taxon>
        <taxon>Pentatomoidea</taxon>
        <taxon>Pentatomidae</taxon>
        <taxon>Pentatominae</taxon>
        <taxon>Nezara</taxon>
    </lineage>
</organism>
<feature type="transmembrane region" description="Helical" evidence="1">
    <location>
        <begin position="69"/>
        <end position="93"/>
    </location>
</feature>
<dbReference type="Proteomes" id="UP001152798">
    <property type="component" value="Chromosome 1"/>
</dbReference>
<dbReference type="AlphaFoldDB" id="A0A9P0DY56"/>
<evidence type="ECO:0000256" key="1">
    <source>
        <dbReference type="SAM" id="Phobius"/>
    </source>
</evidence>
<feature type="transmembrane region" description="Helical" evidence="1">
    <location>
        <begin position="113"/>
        <end position="139"/>
    </location>
</feature>
<feature type="transmembrane region" description="Helical" evidence="1">
    <location>
        <begin position="33"/>
        <end position="57"/>
    </location>
</feature>
<protein>
    <submittedName>
        <fullName evidence="2">Uncharacterized protein</fullName>
    </submittedName>
</protein>
<feature type="transmembrane region" description="Helical" evidence="1">
    <location>
        <begin position="160"/>
        <end position="178"/>
    </location>
</feature>